<evidence type="ECO:0000256" key="10">
    <source>
        <dbReference type="ARBA" id="ARBA00023004"/>
    </source>
</evidence>
<dbReference type="Proteomes" id="UP000178912">
    <property type="component" value="Unassembled WGS sequence"/>
</dbReference>
<evidence type="ECO:0000256" key="11">
    <source>
        <dbReference type="ARBA" id="ARBA00023128"/>
    </source>
</evidence>
<evidence type="ECO:0000256" key="6">
    <source>
        <dbReference type="ARBA" id="ARBA00022630"/>
    </source>
</evidence>
<dbReference type="SUPFAM" id="SSF55856">
    <property type="entry name" value="Cytochrome b5-like heme/steroid binding domain"/>
    <property type="match status" value="1"/>
</dbReference>
<evidence type="ECO:0000259" key="18">
    <source>
        <dbReference type="PROSITE" id="PS51349"/>
    </source>
</evidence>
<evidence type="ECO:0000256" key="1">
    <source>
        <dbReference type="ARBA" id="ARBA00001917"/>
    </source>
</evidence>
<dbReference type="InterPro" id="IPR036400">
    <property type="entry name" value="Cyt_B5-like_heme/steroid_sf"/>
</dbReference>
<evidence type="ECO:0000256" key="16">
    <source>
        <dbReference type="ARBA" id="ARBA00068515"/>
    </source>
</evidence>
<evidence type="ECO:0000256" key="14">
    <source>
        <dbReference type="ARBA" id="ARBA00061589"/>
    </source>
</evidence>
<dbReference type="GO" id="GO:0004460">
    <property type="term" value="F:L-lactate dehydrogenase (cytochrome) activity"/>
    <property type="evidence" value="ECO:0007669"/>
    <property type="project" value="UniProtKB-EC"/>
</dbReference>
<accession>A0A1E1KFS9</accession>
<comment type="cofactor">
    <cofactor evidence="2">
        <name>heme b</name>
        <dbReference type="ChEBI" id="CHEBI:60344"/>
    </cofactor>
</comment>
<evidence type="ECO:0000256" key="8">
    <source>
        <dbReference type="ARBA" id="ARBA00022723"/>
    </source>
</evidence>
<dbReference type="GO" id="GO:0046872">
    <property type="term" value="F:metal ion binding"/>
    <property type="evidence" value="ECO:0007669"/>
    <property type="project" value="UniProtKB-KW"/>
</dbReference>
<dbReference type="Pfam" id="PF00173">
    <property type="entry name" value="Cyt-b5"/>
    <property type="match status" value="1"/>
</dbReference>
<protein>
    <recommendedName>
        <fullName evidence="16">L-lactate dehydrogenase (cytochrome)</fullName>
        <ecNumber evidence="15">1.1.2.3</ecNumber>
    </recommendedName>
</protein>
<dbReference type="AlphaFoldDB" id="A0A1E1KFS9"/>
<comment type="subunit">
    <text evidence="4">Homotetramer.</text>
</comment>
<dbReference type="InterPro" id="IPR013785">
    <property type="entry name" value="Aldolase_TIM"/>
</dbReference>
<organism evidence="19 20">
    <name type="scientific">Rhynchosporium agropyri</name>
    <dbReference type="NCBI Taxonomy" id="914238"/>
    <lineage>
        <taxon>Eukaryota</taxon>
        <taxon>Fungi</taxon>
        <taxon>Dikarya</taxon>
        <taxon>Ascomycota</taxon>
        <taxon>Pezizomycotina</taxon>
        <taxon>Leotiomycetes</taxon>
        <taxon>Helotiales</taxon>
        <taxon>Ploettnerulaceae</taxon>
        <taxon>Rhynchosporium</taxon>
    </lineage>
</organism>
<dbReference type="CDD" id="cd02922">
    <property type="entry name" value="FCB2_FMN"/>
    <property type="match status" value="1"/>
</dbReference>
<comment type="subcellular location">
    <subcellularLocation>
        <location evidence="3">Mitochondrion intermembrane space</location>
    </subcellularLocation>
</comment>
<keyword evidence="6" id="KW-0285">Flavoprotein</keyword>
<feature type="domain" description="FMN hydroxy acid dehydrogenase" evidence="18">
    <location>
        <begin position="117"/>
        <end position="476"/>
    </location>
</feature>
<dbReference type="SMART" id="SM01117">
    <property type="entry name" value="Cyt-b5"/>
    <property type="match status" value="1"/>
</dbReference>
<dbReference type="Pfam" id="PF01070">
    <property type="entry name" value="FMN_dh"/>
    <property type="match status" value="1"/>
</dbReference>
<dbReference type="Gene3D" id="3.20.20.70">
    <property type="entry name" value="Aldolase class I"/>
    <property type="match status" value="1"/>
</dbReference>
<evidence type="ECO:0000256" key="9">
    <source>
        <dbReference type="ARBA" id="ARBA00023002"/>
    </source>
</evidence>
<evidence type="ECO:0000313" key="19">
    <source>
        <dbReference type="EMBL" id="CZS96851.1"/>
    </source>
</evidence>
<dbReference type="InterPro" id="IPR001199">
    <property type="entry name" value="Cyt_B5-like_heme/steroid-bd"/>
</dbReference>
<comment type="catalytic activity">
    <reaction evidence="12">
        <text>(S)-lactate + 2 Fe(III)-[cytochrome c] = 2 Fe(II)-[cytochrome c] + pyruvate + 2 H(+)</text>
        <dbReference type="Rhea" id="RHEA:19909"/>
        <dbReference type="Rhea" id="RHEA-COMP:10350"/>
        <dbReference type="Rhea" id="RHEA-COMP:14399"/>
        <dbReference type="ChEBI" id="CHEBI:15361"/>
        <dbReference type="ChEBI" id="CHEBI:15378"/>
        <dbReference type="ChEBI" id="CHEBI:16651"/>
        <dbReference type="ChEBI" id="CHEBI:29033"/>
        <dbReference type="ChEBI" id="CHEBI:29034"/>
        <dbReference type="EC" id="1.1.2.3"/>
    </reaction>
    <physiologicalReaction direction="left-to-right" evidence="12">
        <dbReference type="Rhea" id="RHEA:19910"/>
    </physiologicalReaction>
</comment>
<dbReference type="PROSITE" id="PS51349">
    <property type="entry name" value="FMN_HYDROXY_ACID_DH_2"/>
    <property type="match status" value="1"/>
</dbReference>
<evidence type="ECO:0000256" key="5">
    <source>
        <dbReference type="ARBA" id="ARBA00022617"/>
    </source>
</evidence>
<dbReference type="PROSITE" id="PS50255">
    <property type="entry name" value="CYTOCHROME_B5_2"/>
    <property type="match status" value="1"/>
</dbReference>
<evidence type="ECO:0000256" key="4">
    <source>
        <dbReference type="ARBA" id="ARBA00011881"/>
    </source>
</evidence>
<dbReference type="Gene3D" id="3.10.120.10">
    <property type="entry name" value="Cytochrome b5-like heme/steroid binding domain"/>
    <property type="match status" value="1"/>
</dbReference>
<name>A0A1E1KFS9_9HELO</name>
<dbReference type="EC" id="1.1.2.3" evidence="15"/>
<evidence type="ECO:0000256" key="2">
    <source>
        <dbReference type="ARBA" id="ARBA00001970"/>
    </source>
</evidence>
<keyword evidence="8" id="KW-0479">Metal-binding</keyword>
<reference evidence="20" key="1">
    <citation type="submission" date="2016-03" db="EMBL/GenBank/DDBJ databases">
        <authorList>
            <person name="Guldener U."/>
        </authorList>
    </citation>
    <scope>NUCLEOTIDE SEQUENCE [LARGE SCALE GENOMIC DNA]</scope>
    <source>
        <strain evidence="20">04CH-RAC-A.6.1</strain>
    </source>
</reference>
<dbReference type="FunFam" id="3.20.20.70:FF:000062">
    <property type="entry name" value="Cytochrome b2, mitochondrial, putative"/>
    <property type="match status" value="1"/>
</dbReference>
<keyword evidence="10" id="KW-0408">Iron</keyword>
<evidence type="ECO:0000259" key="17">
    <source>
        <dbReference type="PROSITE" id="PS50255"/>
    </source>
</evidence>
<comment type="similarity">
    <text evidence="14">In the N-terminal section; belongs to the cytochrome b5 family.</text>
</comment>
<dbReference type="GO" id="GO:0005758">
    <property type="term" value="C:mitochondrial intermembrane space"/>
    <property type="evidence" value="ECO:0007669"/>
    <property type="project" value="UniProtKB-SubCell"/>
</dbReference>
<comment type="similarity">
    <text evidence="13">In the C-terminal section; belongs to the FMN-dependent alpha-hydroxy acid dehydrogenase family.</text>
</comment>
<dbReference type="InterPro" id="IPR037458">
    <property type="entry name" value="L-MDH/L-LDH_FMN-bd"/>
</dbReference>
<dbReference type="PANTHER" id="PTHR10578">
    <property type="entry name" value="S -2-HYDROXY-ACID OXIDASE-RELATED"/>
    <property type="match status" value="1"/>
</dbReference>
<proteinExistence type="inferred from homology"/>
<dbReference type="PANTHER" id="PTHR10578:SF104">
    <property type="entry name" value="CYTOCHROME B2, MITOCHONDRIAL-RELATED"/>
    <property type="match status" value="1"/>
</dbReference>
<evidence type="ECO:0000256" key="3">
    <source>
        <dbReference type="ARBA" id="ARBA00004569"/>
    </source>
</evidence>
<feature type="domain" description="Cytochrome b5 heme-binding" evidence="17">
    <location>
        <begin position="22"/>
        <end position="99"/>
    </location>
</feature>
<comment type="cofactor">
    <cofactor evidence="1">
        <name>FMN</name>
        <dbReference type="ChEBI" id="CHEBI:58210"/>
    </cofactor>
</comment>
<evidence type="ECO:0000313" key="20">
    <source>
        <dbReference type="Proteomes" id="UP000178912"/>
    </source>
</evidence>
<keyword evidence="5" id="KW-0349">Heme</keyword>
<gene>
    <name evidence="19" type="ORF">RAG0_06024</name>
</gene>
<dbReference type="InterPro" id="IPR037396">
    <property type="entry name" value="FMN_HAD"/>
</dbReference>
<dbReference type="SUPFAM" id="SSF51395">
    <property type="entry name" value="FMN-linked oxidoreductases"/>
    <property type="match status" value="1"/>
</dbReference>
<dbReference type="OrthoDB" id="1925334at2759"/>
<dbReference type="InterPro" id="IPR000262">
    <property type="entry name" value="FMN-dep_DH"/>
</dbReference>
<evidence type="ECO:0000256" key="12">
    <source>
        <dbReference type="ARBA" id="ARBA00052399"/>
    </source>
</evidence>
<evidence type="ECO:0000256" key="13">
    <source>
        <dbReference type="ARBA" id="ARBA00061137"/>
    </source>
</evidence>
<sequence length="505" mass="54889">MFGMVPRSPLPGLLAFRPHIIARVVTEEELAKHASQSDVWTVVDGVVYDLTEFAPNHPGGIQIILKYAGKDATATYSQVHGPSTIIEGLPPSKRMGTCTITKTTDTTTKSLVEQEKPDLGSILSSYNFEQVAATTFSKKAWAFYSTAATDLVTRDNNKAFFDRIIFRPRALRDVSKVNLSCTMLGCPSNIPVFMAPVGMARLAHPDGEKAFAVAAAATNIPQCISTVASYSASEIISAAPNAQFFFQLYVDKDRSKKKALLQRVQNLGVRAIFVTVDATVPGKRESDERVRADESLVSPMASSTMKNDAKGGSIARVMGAFIDTKLRWSDIPWLRECTNLPIVIKGIMGAADARLALEHKVEGIVVSNHGGRNLDGCPPAILVLLELQRRCPDVFDHMEVYLDGGIRRGTDIVKALALGATGVAVGRPFLFSLGYGPEGVEKMVEIFKDEMQTTMQLLGVGSVEELHPGLINTADIDHLVPTSDDHPYATWSRAGRRNISSRSNL</sequence>
<evidence type="ECO:0000256" key="7">
    <source>
        <dbReference type="ARBA" id="ARBA00022643"/>
    </source>
</evidence>
<dbReference type="EMBL" id="FJUX01000028">
    <property type="protein sequence ID" value="CZS96851.1"/>
    <property type="molecule type" value="Genomic_DNA"/>
</dbReference>
<keyword evidence="20" id="KW-1185">Reference proteome</keyword>
<evidence type="ECO:0000256" key="15">
    <source>
        <dbReference type="ARBA" id="ARBA00066458"/>
    </source>
</evidence>
<keyword evidence="11" id="KW-0496">Mitochondrion</keyword>
<keyword evidence="9" id="KW-0560">Oxidoreductase</keyword>
<keyword evidence="7" id="KW-0288">FMN</keyword>